<reference evidence="1" key="1">
    <citation type="submission" date="2011-02" db="EMBL/GenBank/DDBJ databases">
        <title>SfcI RM system.</title>
        <authorList>
            <person name="Zhu Z."/>
        </authorList>
    </citation>
    <scope>NUCLEOTIDE SEQUENCE</scope>
    <source>
        <strain evidence="1">NEB 674</strain>
    </source>
</reference>
<organism evidence="1">
    <name type="scientific">Enterococcus faecium</name>
    <name type="common">Streptococcus faecium</name>
    <dbReference type="NCBI Taxonomy" id="1352"/>
    <lineage>
        <taxon>Bacteria</taxon>
        <taxon>Bacillati</taxon>
        <taxon>Bacillota</taxon>
        <taxon>Bacilli</taxon>
        <taxon>Lactobacillales</taxon>
        <taxon>Enterococcaceae</taxon>
        <taxon>Enterococcus</taxon>
    </lineage>
</organism>
<evidence type="ECO:0000313" key="1">
    <source>
        <dbReference type="EMBL" id="ADZ31421.1"/>
    </source>
</evidence>
<gene>
    <name evidence="1" type="primary">sfcIR</name>
</gene>
<accession>F1KM46</accession>
<dbReference type="REBASE" id="1653">
    <property type="entry name" value="SfcI"/>
</dbReference>
<sequence>MNYSINEQLLRFKFLIEDSIKEGGTIGKTSMIRSSKMINLIHDATKQELICNGVNPDNIRPPLGHSKPELKIAGILKQKDQDVCVIPTGIYPTPTPITWGPLAFNKKIDPYGFEFSEKTLIINVRSQMSSLAKNADTLFERTFAEAQNLHLRYPNAVLGEVYLIPVNEYDDALVSKHQVGFKTRQTDLEKYISFFTEINNRSIGEPPHSYERCALLIVDFNQPQPLLFSNSDELKAAGYISSDFDIEYANINFQNFASDILSIYDQRFDINYLI</sequence>
<name>F1KM46_ENTFC</name>
<dbReference type="AlphaFoldDB" id="F1KM46"/>
<dbReference type="EMBL" id="JF432058">
    <property type="protein sequence ID" value="ADZ31421.1"/>
    <property type="molecule type" value="Genomic_DNA"/>
</dbReference>
<proteinExistence type="predicted"/>
<protein>
    <submittedName>
        <fullName evidence="1">SfcI</fullName>
    </submittedName>
</protein>